<keyword evidence="6" id="KW-1185">Reference proteome</keyword>
<feature type="binding site" evidence="3">
    <location>
        <begin position="271"/>
        <end position="272"/>
    </location>
    <ligand>
        <name>substrate</name>
    </ligand>
</feature>
<dbReference type="SUPFAM" id="SSF50729">
    <property type="entry name" value="PH domain-like"/>
    <property type="match status" value="1"/>
</dbReference>
<evidence type="ECO:0000256" key="1">
    <source>
        <dbReference type="ARBA" id="ARBA00007471"/>
    </source>
</evidence>
<gene>
    <name evidence="5" type="ORF">THASP1DRAFT_10897</name>
</gene>
<dbReference type="Pfam" id="PF21098">
    <property type="entry name" value="PH-GRAM_MTMR6-like"/>
    <property type="match status" value="1"/>
</dbReference>
<dbReference type="GO" id="GO:0016020">
    <property type="term" value="C:membrane"/>
    <property type="evidence" value="ECO:0007669"/>
    <property type="project" value="TreeGrafter"/>
</dbReference>
<dbReference type="SUPFAM" id="SSF52799">
    <property type="entry name" value="(Phosphotyrosine protein) phosphatases II"/>
    <property type="match status" value="1"/>
</dbReference>
<dbReference type="InterPro" id="IPR029021">
    <property type="entry name" value="Prot-tyrosine_phosphatase-like"/>
</dbReference>
<sequence length="490" mass="56388">QVNEVQLDTGKKRYIGTLHLTAHQLIFSHPEEELWIAYPILHTVERQSQMADGLFPLRIRCHHFLFVTLSFRTEQEAIDVYESMQKLTCIASVEQLHAFFYQPTPPRDIMEGWSRYDPKREYARMGVGVSSDEWRFTSVNENYELCATYPHCLVVPSKISDAVLSYAAKFRSKGRIPTLSYLHKPTMTTITRSSQPMIGLRQSRSIQDEKLVEAIFNSGRNEDERMVMHQRNLIVDARPTANAMANVAMGAGSESTENYRSCRKLYLGIDNIHVMRDSLNRISLLDGVSVIVRTVHHDQAHVLVHCSDGWDRTAQLTALASLCLDPYYRTIEGFSVLVEKEWCSFGHKFSDRCGHLTHERDFQVAPGAQASAAEATISSIQSRLHQQSSHVRETSPVFHQFLDCCYQLWTQAPWRFEFNERFLIALHYNAYACQFGTFLCNTDRERRSTVQGRSHSVWPHLDQRRDEFSNVIYDAARDRDTDQGVIVPDT</sequence>
<evidence type="ECO:0000256" key="2">
    <source>
        <dbReference type="PIRSR" id="PIRSR630564-1"/>
    </source>
</evidence>
<dbReference type="InterPro" id="IPR016130">
    <property type="entry name" value="Tyr_Pase_AS"/>
</dbReference>
<dbReference type="PANTHER" id="PTHR10807">
    <property type="entry name" value="MYOTUBULARIN-RELATED"/>
    <property type="match status" value="1"/>
</dbReference>
<name>A0A4P9XP30_9FUNG</name>
<dbReference type="InterPro" id="IPR030564">
    <property type="entry name" value="Myotubularin"/>
</dbReference>
<dbReference type="STRING" id="78915.A0A4P9XP30"/>
<dbReference type="GO" id="GO:0004438">
    <property type="term" value="F:phosphatidylinositol-3-phosphate phosphatase activity"/>
    <property type="evidence" value="ECO:0007669"/>
    <property type="project" value="TreeGrafter"/>
</dbReference>
<dbReference type="InterPro" id="IPR048994">
    <property type="entry name" value="PH-GRAM_MTMR6-9"/>
</dbReference>
<feature type="non-terminal residue" evidence="5">
    <location>
        <position position="490"/>
    </location>
</feature>
<dbReference type="OrthoDB" id="271628at2759"/>
<evidence type="ECO:0000313" key="5">
    <source>
        <dbReference type="EMBL" id="RKP07726.1"/>
    </source>
</evidence>
<feature type="non-terminal residue" evidence="5">
    <location>
        <position position="1"/>
    </location>
</feature>
<dbReference type="PROSITE" id="PS00383">
    <property type="entry name" value="TYR_PHOSPHATASE_1"/>
    <property type="match status" value="1"/>
</dbReference>
<dbReference type="GO" id="GO:0046856">
    <property type="term" value="P:phosphatidylinositol dephosphorylation"/>
    <property type="evidence" value="ECO:0007669"/>
    <property type="project" value="TreeGrafter"/>
</dbReference>
<proteinExistence type="inferred from homology"/>
<evidence type="ECO:0000259" key="4">
    <source>
        <dbReference type="PROSITE" id="PS51339"/>
    </source>
</evidence>
<dbReference type="Proteomes" id="UP000271241">
    <property type="component" value="Unassembled WGS sequence"/>
</dbReference>
<dbReference type="GO" id="GO:0005737">
    <property type="term" value="C:cytoplasm"/>
    <property type="evidence" value="ECO:0007669"/>
    <property type="project" value="TreeGrafter"/>
</dbReference>
<evidence type="ECO:0000313" key="6">
    <source>
        <dbReference type="Proteomes" id="UP000271241"/>
    </source>
</evidence>
<dbReference type="PANTHER" id="PTHR10807:SF128">
    <property type="entry name" value="PHOSPHATIDYLINOSITOL-3,5-BISPHOSPHATE 3-PHOSPHATASE"/>
    <property type="match status" value="1"/>
</dbReference>
<reference evidence="6" key="1">
    <citation type="journal article" date="2018" name="Nat. Microbiol.">
        <title>Leveraging single-cell genomics to expand the fungal tree of life.</title>
        <authorList>
            <person name="Ahrendt S.R."/>
            <person name="Quandt C.A."/>
            <person name="Ciobanu D."/>
            <person name="Clum A."/>
            <person name="Salamov A."/>
            <person name="Andreopoulos B."/>
            <person name="Cheng J.F."/>
            <person name="Woyke T."/>
            <person name="Pelin A."/>
            <person name="Henrissat B."/>
            <person name="Reynolds N.K."/>
            <person name="Benny G.L."/>
            <person name="Smith M.E."/>
            <person name="James T.Y."/>
            <person name="Grigoriev I.V."/>
        </authorList>
    </citation>
    <scope>NUCLEOTIDE SEQUENCE [LARGE SCALE GENOMIC DNA]</scope>
    <source>
        <strain evidence="6">RSA 1356</strain>
    </source>
</reference>
<dbReference type="AlphaFoldDB" id="A0A4P9XP30"/>
<accession>A0A4P9XP30</accession>
<dbReference type="InterPro" id="IPR011993">
    <property type="entry name" value="PH-like_dom_sf"/>
</dbReference>
<protein>
    <submittedName>
        <fullName evidence="5">Protein-tyrosine phosphatase-like protein</fullName>
    </submittedName>
</protein>
<evidence type="ECO:0000256" key="3">
    <source>
        <dbReference type="PIRSR" id="PIRSR630564-2"/>
    </source>
</evidence>
<dbReference type="Gene3D" id="2.30.29.30">
    <property type="entry name" value="Pleckstrin-homology domain (PH domain)/Phosphotyrosine-binding domain (PTB)"/>
    <property type="match status" value="1"/>
</dbReference>
<comment type="similarity">
    <text evidence="1">Belongs to the protein-tyrosine phosphatase family. Non-receptor class myotubularin subfamily.</text>
</comment>
<feature type="active site" description="Phosphocysteine intermediate" evidence="2">
    <location>
        <position position="306"/>
    </location>
</feature>
<dbReference type="InterPro" id="IPR010569">
    <property type="entry name" value="Myotubularin-like_Pase_dom"/>
</dbReference>
<dbReference type="Pfam" id="PF06602">
    <property type="entry name" value="Myotub-related"/>
    <property type="match status" value="2"/>
</dbReference>
<dbReference type="EMBL" id="KZ992680">
    <property type="protein sequence ID" value="RKP07726.1"/>
    <property type="molecule type" value="Genomic_DNA"/>
</dbReference>
<feature type="domain" description="Myotubularin phosphatase" evidence="4">
    <location>
        <begin position="112"/>
        <end position="490"/>
    </location>
</feature>
<feature type="binding site" evidence="3">
    <location>
        <begin position="306"/>
        <end position="312"/>
    </location>
    <ligand>
        <name>substrate</name>
    </ligand>
</feature>
<organism evidence="5 6">
    <name type="scientific">Thamnocephalis sphaerospora</name>
    <dbReference type="NCBI Taxonomy" id="78915"/>
    <lineage>
        <taxon>Eukaryota</taxon>
        <taxon>Fungi</taxon>
        <taxon>Fungi incertae sedis</taxon>
        <taxon>Zoopagomycota</taxon>
        <taxon>Zoopagomycotina</taxon>
        <taxon>Zoopagomycetes</taxon>
        <taxon>Zoopagales</taxon>
        <taxon>Sigmoideomycetaceae</taxon>
        <taxon>Thamnocephalis</taxon>
    </lineage>
</organism>
<dbReference type="PROSITE" id="PS51339">
    <property type="entry name" value="PPASE_MYOTUBULARIN"/>
    <property type="match status" value="1"/>
</dbReference>